<dbReference type="Gene3D" id="3.40.50.1820">
    <property type="entry name" value="alpha/beta hydrolase"/>
    <property type="match status" value="1"/>
</dbReference>
<dbReference type="InterPro" id="IPR029058">
    <property type="entry name" value="AB_hydrolase_fold"/>
</dbReference>
<sequence>MSRSHPARLAASVVGALLAAAVLTPGPAAAQPHRAAGSAGCGVPTDLAPGASTTRSLTVDGVRRDYLVHLPASYDADRPTPLVLSFHGHGRTSDYQERLTGMNALDAVVVYPQGVTGTDGKSAWEGAPYSADVDDIAFTKALIDRAEEDLCVNTRRVFASGKSNGGGFAAVVACRLADRIAATAIVSGAFYPQSGACEPRRPVPVLDFHGQADETIPYAGNPAKGLPALPDWLAGWAERDGCAARPRETRVEDNVVLQRWRSCDGGSALEHYRITDGGHVWPSTAPNEDSATPTTIDATPIISKFFAAHPLPKHA</sequence>
<feature type="region of interest" description="Disordered" evidence="8">
    <location>
        <begin position="29"/>
        <end position="53"/>
    </location>
</feature>
<dbReference type="GO" id="GO:0030600">
    <property type="term" value="F:feruloyl esterase activity"/>
    <property type="evidence" value="ECO:0007669"/>
    <property type="project" value="InterPro"/>
</dbReference>
<reference evidence="10" key="1">
    <citation type="submission" date="2024-06" db="EMBL/GenBank/DDBJ databases">
        <title>Streptomyces sp. strain HUAS MG91 genome sequences.</title>
        <authorList>
            <person name="Mo P."/>
        </authorList>
    </citation>
    <scope>NUCLEOTIDE SEQUENCE</scope>
    <source>
        <strain evidence="10">HUAS MG91</strain>
    </source>
</reference>
<protein>
    <submittedName>
        <fullName evidence="10">PHB depolymerase family esterase</fullName>
    </submittedName>
</protein>
<keyword evidence="4 9" id="KW-0732">Signal</keyword>
<evidence type="ECO:0000256" key="4">
    <source>
        <dbReference type="ARBA" id="ARBA00022729"/>
    </source>
</evidence>
<evidence type="ECO:0000256" key="1">
    <source>
        <dbReference type="ARBA" id="ARBA00004613"/>
    </source>
</evidence>
<dbReference type="PANTHER" id="PTHR38050:SF2">
    <property type="entry name" value="FERULOYL ESTERASE C-RELATED"/>
    <property type="match status" value="1"/>
</dbReference>
<evidence type="ECO:0000256" key="2">
    <source>
        <dbReference type="ARBA" id="ARBA00022525"/>
    </source>
</evidence>
<dbReference type="GO" id="GO:0045493">
    <property type="term" value="P:xylan catabolic process"/>
    <property type="evidence" value="ECO:0007669"/>
    <property type="project" value="UniProtKB-KW"/>
</dbReference>
<evidence type="ECO:0000256" key="5">
    <source>
        <dbReference type="ARBA" id="ARBA00022801"/>
    </source>
</evidence>
<name>A0AAU8IL49_9ACTN</name>
<dbReference type="KEGG" id="stac:ABII15_02100"/>
<comment type="subcellular location">
    <subcellularLocation>
        <location evidence="1">Secreted</location>
    </subcellularLocation>
</comment>
<evidence type="ECO:0000256" key="7">
    <source>
        <dbReference type="ARBA" id="ARBA00023326"/>
    </source>
</evidence>
<dbReference type="RefSeq" id="WP_353940508.1">
    <property type="nucleotide sequence ID" value="NZ_CP159534.1"/>
</dbReference>
<dbReference type="PANTHER" id="PTHR38050">
    <property type="match status" value="1"/>
</dbReference>
<keyword evidence="5" id="KW-0378">Hydrolase</keyword>
<evidence type="ECO:0000313" key="10">
    <source>
        <dbReference type="EMBL" id="XCJ68825.1"/>
    </source>
</evidence>
<evidence type="ECO:0000256" key="6">
    <source>
        <dbReference type="ARBA" id="ARBA00023277"/>
    </source>
</evidence>
<dbReference type="SUPFAM" id="SSF53474">
    <property type="entry name" value="alpha/beta-Hydrolases"/>
    <property type="match status" value="1"/>
</dbReference>
<dbReference type="InterPro" id="IPR043595">
    <property type="entry name" value="FaeB/C/D"/>
</dbReference>
<accession>A0AAU8IL49</accession>
<keyword evidence="6" id="KW-0119">Carbohydrate metabolism</keyword>
<organism evidence="10">
    <name type="scientific">Streptomyces tabacisoli</name>
    <dbReference type="NCBI Taxonomy" id="3156398"/>
    <lineage>
        <taxon>Bacteria</taxon>
        <taxon>Bacillati</taxon>
        <taxon>Actinomycetota</taxon>
        <taxon>Actinomycetes</taxon>
        <taxon>Kitasatosporales</taxon>
        <taxon>Streptomycetaceae</taxon>
        <taxon>Streptomyces</taxon>
    </lineage>
</organism>
<feature type="signal peptide" evidence="9">
    <location>
        <begin position="1"/>
        <end position="30"/>
    </location>
</feature>
<dbReference type="EMBL" id="CP159534">
    <property type="protein sequence ID" value="XCJ68825.1"/>
    <property type="molecule type" value="Genomic_DNA"/>
</dbReference>
<gene>
    <name evidence="10" type="ORF">ABII15_02100</name>
</gene>
<feature type="chain" id="PRO_5043862952" evidence="9">
    <location>
        <begin position="31"/>
        <end position="315"/>
    </location>
</feature>
<dbReference type="AlphaFoldDB" id="A0AAU8IL49"/>
<keyword evidence="3" id="KW-0858">Xylan degradation</keyword>
<keyword evidence="7" id="KW-0624">Polysaccharide degradation</keyword>
<evidence type="ECO:0000256" key="3">
    <source>
        <dbReference type="ARBA" id="ARBA00022651"/>
    </source>
</evidence>
<evidence type="ECO:0000256" key="8">
    <source>
        <dbReference type="SAM" id="MobiDB-lite"/>
    </source>
</evidence>
<evidence type="ECO:0000256" key="9">
    <source>
        <dbReference type="SAM" id="SignalP"/>
    </source>
</evidence>
<keyword evidence="2" id="KW-0964">Secreted</keyword>
<proteinExistence type="predicted"/>
<dbReference type="GO" id="GO:0005576">
    <property type="term" value="C:extracellular region"/>
    <property type="evidence" value="ECO:0007669"/>
    <property type="project" value="UniProtKB-SubCell"/>
</dbReference>